<reference evidence="10 11" key="1">
    <citation type="journal article" date="2014" name="ISME J.">
        <title>Ecophysiology of Thioploca ingrica as revealed by the complete genome sequence supplemented with proteomic evidence.</title>
        <authorList>
            <person name="Kojima H."/>
            <person name="Ogura Y."/>
            <person name="Yamamoto N."/>
            <person name="Togashi T."/>
            <person name="Mori H."/>
            <person name="Watanabe T."/>
            <person name="Nemoto F."/>
            <person name="Kurokawa K."/>
            <person name="Hayashi T."/>
            <person name="Fukui M."/>
        </authorList>
    </citation>
    <scope>NUCLEOTIDE SEQUENCE [LARGE SCALE GENOMIC DNA]</scope>
</reference>
<dbReference type="Pfam" id="PF05000">
    <property type="entry name" value="RNA_pol_Rpb1_4"/>
    <property type="match status" value="1"/>
</dbReference>
<evidence type="ECO:0000256" key="2">
    <source>
        <dbReference type="ARBA" id="ARBA00022679"/>
    </source>
</evidence>
<dbReference type="GO" id="GO:0003899">
    <property type="term" value="F:DNA-directed RNA polymerase activity"/>
    <property type="evidence" value="ECO:0007669"/>
    <property type="project" value="UniProtKB-UniRule"/>
</dbReference>
<comment type="cofactor">
    <cofactor evidence="7">
        <name>Zn(2+)</name>
        <dbReference type="ChEBI" id="CHEBI:29105"/>
    </cofactor>
    <text evidence="7">Binds 2 Zn(2+) ions per subunit.</text>
</comment>
<organism evidence="10 11">
    <name type="scientific">Thioploca ingrica</name>
    <dbReference type="NCBI Taxonomy" id="40754"/>
    <lineage>
        <taxon>Bacteria</taxon>
        <taxon>Pseudomonadati</taxon>
        <taxon>Pseudomonadota</taxon>
        <taxon>Gammaproteobacteria</taxon>
        <taxon>Thiotrichales</taxon>
        <taxon>Thiotrichaceae</taxon>
        <taxon>Thioploca</taxon>
    </lineage>
</organism>
<feature type="binding site" evidence="7">
    <location>
        <position position="88"/>
    </location>
    <ligand>
        <name>Zn(2+)</name>
        <dbReference type="ChEBI" id="CHEBI:29105"/>
        <label>1</label>
    </ligand>
</feature>
<dbReference type="PANTHER" id="PTHR19376:SF54">
    <property type="entry name" value="DNA-DIRECTED RNA POLYMERASE SUBUNIT BETA"/>
    <property type="match status" value="1"/>
</dbReference>
<comment type="caution">
    <text evidence="7">Lacks conserved residue(s) required for the propagation of feature annotation.</text>
</comment>
<gene>
    <name evidence="7" type="primary">rpoC</name>
    <name evidence="10" type="ORF">THII_0330</name>
</gene>
<feature type="binding site" evidence="7">
    <location>
        <position position="904"/>
    </location>
    <ligand>
        <name>Zn(2+)</name>
        <dbReference type="ChEBI" id="CHEBI:29105"/>
        <label>2</label>
    </ligand>
</feature>
<evidence type="ECO:0000256" key="6">
    <source>
        <dbReference type="ARBA" id="ARBA00048552"/>
    </source>
</evidence>
<dbReference type="InterPro" id="IPR042102">
    <property type="entry name" value="RNA_pol_Rpb1_3_sf"/>
</dbReference>
<name>A0A090AH83_9GAMM</name>
<dbReference type="NCBIfam" id="TIGR02386">
    <property type="entry name" value="rpoC_TIGR"/>
    <property type="match status" value="1"/>
</dbReference>
<evidence type="ECO:0000256" key="5">
    <source>
        <dbReference type="ARBA" id="ARBA00023163"/>
    </source>
</evidence>
<dbReference type="SUPFAM" id="SSF64484">
    <property type="entry name" value="beta and beta-prime subunits of DNA dependent RNA-polymerase"/>
    <property type="match status" value="1"/>
</dbReference>
<dbReference type="EC" id="2.7.7.6" evidence="7"/>
<dbReference type="Gene3D" id="4.10.860.120">
    <property type="entry name" value="RNA polymerase II, clamp domain"/>
    <property type="match status" value="1"/>
</dbReference>
<sequence length="1419" mass="159044">MDDLLNLLNNLTKTEDFDRICIGLASPDKIRSWSYGEVKTPETINYRTFKPEHEGLFCARIFGPVKDYECVCGRYKLLKYQGTVCEKCGVEVTVAKVRRERMGHIELASPVAHIWYLKSLPSRIGLLLDMSLRDIERILYFEAYVVINPGITSLKSFQLLSEDAYLEALEEYGQEFDARMGGEAIYDLLRSLNLAEMENQLRQQLEVTQSDLLLKRVRKRLKLVQHLRQSCNQPEWMVLKVLPVLPPDLRPLVPLEGGRFASSDLNDLYRQVINRNNRIKRLQELNAPDVIVRNEKRMLQEAVDALLDNGRRGRVVTGANKLPLHSLSDLIKGKQGRFRQNLLGKRVDYSGRSVVVVGPTLKLHQCGLPKEMALELFKPFLLNLLQQRDIAPTIKIAYEEIEKRSPVIWELLQEVIREHPVLLNRAPTLYRLGIQAFEPVLIEGKAIQLHPLVCKAFNANFGGDQMAIYVPLSLEAQLEARVLMMSSNNILSPANGEPLIVPTQEIVFGLYFLTRAVPGTRGEGMIFADINEVHRAYENRVVGLQAQIEVRIPLPTTVNSFHHPESHSVSASHHSSNPIYQRVATTVGRTLLIPILPAGFPFELVNRCLTAQAIFELIRFCYHHFGTKPTVILADQLMAMGFFYATRAGITLNIDDFVIPKQKPQLIAEAFVAVDKVQQQYLDGLMTDTQRYQKVIDIWTYYTDAIAQAMMAQLAGHSSSDEVSYQPSSTRSPTNENALYMIIQAGIKNLLQVRQLAGMRGLMAKPDGSIIETPVTANFREGLDVHQYFISTHGTRKGLADTALKTANAGYLTRRLIDVAQDVIITELDCGTHDGLTLTVLQKGEQLIESLADRLLGRITAEDIFIPGLHQLVIPKGTLLDKNALERLEQYGITQVKVRSPMTCQTKIGICRQCYGQDLGRGELVSIGEAVGVVAAQSIGESGTQLTMRTHHTGGVATRQTPINHIKSKVKGVIRFHHLKSIALSSPNPHAVIFPLSLSEYQDESTTFNPPPRSDSDLLITLSHNGELSICNEFGNQQHSYSVPYGAILTVHEGEPVAIGQIIAYWDPHTYPIITQVSGYVRFVDIVEGVTITHQRDEVTGLYRQIVSDPSQRPTHAKDLYPMIKLVDKESQDLIITGTQLVVAYPLPPGAIINVEEGVKVTTGEIIARVPFDTPKMPDITNSLPRVADLLEARVPKESAILSRCYGTIRLGKRNKTKQQIIIIDEQGQQEELMIHNWQFLNVVEGQPIVKGEVIVEGELNPHDILELRGVHELASYLVKELQEIYRCQGVKINDKHFEVIIRQMLRTVTIVDPGDTPYLPGEQLELNQLIKENQKITQPNSTHRNKKLATWKTTLLGITKASLATDSFISAASFIDTTRVLLASSINGQCDELRGLKENVIIGRLIPAGTGFLYHKNR</sequence>
<dbReference type="InterPro" id="IPR038120">
    <property type="entry name" value="Rpb1_funnel_sf"/>
</dbReference>
<dbReference type="PANTHER" id="PTHR19376">
    <property type="entry name" value="DNA-DIRECTED RNA POLYMERASE"/>
    <property type="match status" value="1"/>
</dbReference>
<dbReference type="KEGG" id="tig:THII_0330"/>
<keyword evidence="4 7" id="KW-0479">Metal-binding</keyword>
<dbReference type="InterPro" id="IPR007080">
    <property type="entry name" value="RNA_pol_Rpb1_1"/>
</dbReference>
<dbReference type="CDD" id="cd01609">
    <property type="entry name" value="RNAP_beta'_N"/>
    <property type="match status" value="1"/>
</dbReference>
<dbReference type="Gene3D" id="1.10.150.390">
    <property type="match status" value="1"/>
</dbReference>
<evidence type="ECO:0000256" key="4">
    <source>
        <dbReference type="ARBA" id="ARBA00022723"/>
    </source>
</evidence>
<dbReference type="Gene3D" id="1.10.1790.20">
    <property type="match status" value="1"/>
</dbReference>
<dbReference type="Gene3D" id="1.10.274.100">
    <property type="entry name" value="RNA polymerase Rpb1, domain 3"/>
    <property type="match status" value="1"/>
</dbReference>
<dbReference type="InterPro" id="IPR045867">
    <property type="entry name" value="DNA-dir_RpoC_beta_prime"/>
</dbReference>
<evidence type="ECO:0000256" key="3">
    <source>
        <dbReference type="ARBA" id="ARBA00022695"/>
    </source>
</evidence>
<dbReference type="GO" id="GO:0006351">
    <property type="term" value="P:DNA-templated transcription"/>
    <property type="evidence" value="ECO:0007669"/>
    <property type="project" value="UniProtKB-UniRule"/>
</dbReference>
<dbReference type="GO" id="GO:0000428">
    <property type="term" value="C:DNA-directed RNA polymerase complex"/>
    <property type="evidence" value="ECO:0007669"/>
    <property type="project" value="UniProtKB-KW"/>
</dbReference>
<evidence type="ECO:0000256" key="1">
    <source>
        <dbReference type="ARBA" id="ARBA00022478"/>
    </source>
</evidence>
<protein>
    <recommendedName>
        <fullName evidence="7">DNA-directed RNA polymerase subunit beta'</fullName>
        <shortName evidence="7">RNAP subunit beta'</shortName>
        <ecNumber evidence="7">2.7.7.6</ecNumber>
    </recommendedName>
    <alternativeName>
        <fullName evidence="7">RNA polymerase subunit beta'</fullName>
    </alternativeName>
    <alternativeName>
        <fullName evidence="7">Transcriptase subunit beta'</fullName>
    </alternativeName>
</protein>
<dbReference type="Gene3D" id="1.10.132.30">
    <property type="match status" value="1"/>
</dbReference>
<keyword evidence="2 7" id="KW-0808">Transferase</keyword>
<dbReference type="GO" id="GO:0003677">
    <property type="term" value="F:DNA binding"/>
    <property type="evidence" value="ECO:0007669"/>
    <property type="project" value="UniProtKB-UniRule"/>
</dbReference>
<dbReference type="InterPro" id="IPR006592">
    <property type="entry name" value="RNA_pol_N"/>
</dbReference>
<keyword evidence="3 7" id="KW-0548">Nucleotidyltransferase</keyword>
<evidence type="ECO:0000313" key="11">
    <source>
        <dbReference type="Proteomes" id="UP000031623"/>
    </source>
</evidence>
<dbReference type="SMART" id="SM00663">
    <property type="entry name" value="RPOLA_N"/>
    <property type="match status" value="1"/>
</dbReference>
<comment type="catalytic activity">
    <reaction evidence="6 7 8">
        <text>RNA(n) + a ribonucleoside 5'-triphosphate = RNA(n+1) + diphosphate</text>
        <dbReference type="Rhea" id="RHEA:21248"/>
        <dbReference type="Rhea" id="RHEA-COMP:14527"/>
        <dbReference type="Rhea" id="RHEA-COMP:17342"/>
        <dbReference type="ChEBI" id="CHEBI:33019"/>
        <dbReference type="ChEBI" id="CHEBI:61557"/>
        <dbReference type="ChEBI" id="CHEBI:140395"/>
        <dbReference type="EC" id="2.7.7.6"/>
    </reaction>
</comment>
<feature type="domain" description="RNA polymerase N-terminal" evidence="9">
    <location>
        <begin position="235"/>
        <end position="514"/>
    </location>
</feature>
<comment type="function">
    <text evidence="7 8">DNA-dependent RNA polymerase catalyzes the transcription of DNA into RNA using the four ribonucleoside triphosphates as substrates.</text>
</comment>
<dbReference type="InterPro" id="IPR007081">
    <property type="entry name" value="RNA_pol_Rpb1_5"/>
</dbReference>
<dbReference type="InterPro" id="IPR007083">
    <property type="entry name" value="RNA_pol_Rpb1_4"/>
</dbReference>
<evidence type="ECO:0000256" key="7">
    <source>
        <dbReference type="HAMAP-Rule" id="MF_01322"/>
    </source>
</evidence>
<dbReference type="Proteomes" id="UP000031623">
    <property type="component" value="Chromosome"/>
</dbReference>
<dbReference type="CDD" id="cd02655">
    <property type="entry name" value="RNAP_beta'_C"/>
    <property type="match status" value="1"/>
</dbReference>
<dbReference type="Pfam" id="PF04998">
    <property type="entry name" value="RNA_pol_Rpb1_5"/>
    <property type="match status" value="1"/>
</dbReference>
<feature type="binding site" evidence="7">
    <location>
        <position position="70"/>
    </location>
    <ligand>
        <name>Zn(2+)</name>
        <dbReference type="ChEBI" id="CHEBI:29105"/>
        <label>1</label>
    </ligand>
</feature>
<dbReference type="Gene3D" id="1.10.40.90">
    <property type="match status" value="1"/>
</dbReference>
<accession>A0A090AH83</accession>
<keyword evidence="7" id="KW-0862">Zinc</keyword>
<evidence type="ECO:0000313" key="10">
    <source>
        <dbReference type="EMBL" id="BAP54627.1"/>
    </source>
</evidence>
<dbReference type="Pfam" id="PF04997">
    <property type="entry name" value="RNA_pol_Rpb1_1"/>
    <property type="match status" value="1"/>
</dbReference>
<dbReference type="InterPro" id="IPR044893">
    <property type="entry name" value="RNA_pol_Rpb1_clamp_domain"/>
</dbReference>
<dbReference type="GO" id="GO:0008270">
    <property type="term" value="F:zinc ion binding"/>
    <property type="evidence" value="ECO:0007669"/>
    <property type="project" value="UniProtKB-UniRule"/>
</dbReference>
<comment type="subunit">
    <text evidence="7">The RNAP catalytic core consists of 2 alpha, 1 beta, 1 beta' and 1 omega subunit. When a sigma factor is associated with the core the holoenzyme is formed, which can initiate transcription.</text>
</comment>
<dbReference type="InterPro" id="IPR007066">
    <property type="entry name" value="RNA_pol_Rpb1_3"/>
</dbReference>
<feature type="binding site" evidence="7">
    <location>
        <position position="914"/>
    </location>
    <ligand>
        <name>Zn(2+)</name>
        <dbReference type="ChEBI" id="CHEBI:29105"/>
        <label>2</label>
    </ligand>
</feature>
<feature type="binding site" evidence="7">
    <location>
        <position position="911"/>
    </location>
    <ligand>
        <name>Zn(2+)</name>
        <dbReference type="ChEBI" id="CHEBI:29105"/>
        <label>2</label>
    </ligand>
</feature>
<proteinExistence type="inferred from homology"/>
<keyword evidence="5 7" id="KW-0804">Transcription</keyword>
<dbReference type="EMBL" id="AP014633">
    <property type="protein sequence ID" value="BAP54627.1"/>
    <property type="molecule type" value="Genomic_DNA"/>
</dbReference>
<keyword evidence="1 7" id="KW-0240">DNA-directed RNA polymerase</keyword>
<feature type="binding site" evidence="7">
    <location>
        <position position="830"/>
    </location>
    <ligand>
        <name>Zn(2+)</name>
        <dbReference type="ChEBI" id="CHEBI:29105"/>
        <label>2</label>
    </ligand>
</feature>
<keyword evidence="11" id="KW-1185">Reference proteome</keyword>
<dbReference type="Gene3D" id="2.40.40.20">
    <property type="match status" value="1"/>
</dbReference>
<dbReference type="STRING" id="40754.THII_0330"/>
<evidence type="ECO:0000256" key="8">
    <source>
        <dbReference type="RuleBase" id="RU004279"/>
    </source>
</evidence>
<dbReference type="HOGENOM" id="CLU_000524_3_1_6"/>
<comment type="similarity">
    <text evidence="7 8">Belongs to the RNA polymerase beta' chain family.</text>
</comment>
<feature type="binding site" evidence="7">
    <location>
        <position position="72"/>
    </location>
    <ligand>
        <name>Zn(2+)</name>
        <dbReference type="ChEBI" id="CHEBI:29105"/>
        <label>1</label>
    </ligand>
</feature>
<dbReference type="HAMAP" id="MF_01322">
    <property type="entry name" value="RNApol_bact_RpoC"/>
    <property type="match status" value="1"/>
</dbReference>
<dbReference type="Gene3D" id="2.40.50.100">
    <property type="match status" value="3"/>
</dbReference>
<feature type="binding site" evidence="7">
    <location>
        <position position="85"/>
    </location>
    <ligand>
        <name>Zn(2+)</name>
        <dbReference type="ChEBI" id="CHEBI:29105"/>
        <label>1</label>
    </ligand>
</feature>
<dbReference type="Pfam" id="PF00623">
    <property type="entry name" value="RNA_pol_Rpb1_2"/>
    <property type="match status" value="2"/>
</dbReference>
<evidence type="ECO:0000259" key="9">
    <source>
        <dbReference type="SMART" id="SM00663"/>
    </source>
</evidence>
<dbReference type="OrthoDB" id="9815296at2"/>
<dbReference type="InterPro" id="IPR000722">
    <property type="entry name" value="RNA_pol_asu"/>
</dbReference>
<dbReference type="Pfam" id="PF04983">
    <property type="entry name" value="RNA_pol_Rpb1_3"/>
    <property type="match status" value="1"/>
</dbReference>
<dbReference type="InterPro" id="IPR012754">
    <property type="entry name" value="DNA-dir_RpoC_beta_prime_bact"/>
</dbReference>